<dbReference type="InterPro" id="IPR003961">
    <property type="entry name" value="FN3_dom"/>
</dbReference>
<dbReference type="PANTHER" id="PTHR24051:SF9">
    <property type="entry name" value="FIBRONECTIN TYPE-III DOMAIN-CONTAINING PROTEIN"/>
    <property type="match status" value="1"/>
</dbReference>
<evidence type="ECO:0000259" key="3">
    <source>
        <dbReference type="PROSITE" id="PS50853"/>
    </source>
</evidence>
<protein>
    <submittedName>
        <fullName evidence="5">Putative tyrosine-protein kinase Wsck</fullName>
    </submittedName>
</protein>
<keyword evidence="1" id="KW-0677">Repeat</keyword>
<keyword evidence="5" id="KW-0418">Kinase</keyword>
<dbReference type="STRING" id="471704.A0A151J2E3"/>
<evidence type="ECO:0000313" key="5">
    <source>
        <dbReference type="EMBL" id="KYN16207.1"/>
    </source>
</evidence>
<dbReference type="Pfam" id="PF00041">
    <property type="entry name" value="fn3"/>
    <property type="match status" value="1"/>
</dbReference>
<dbReference type="PROSITE" id="PS50853">
    <property type="entry name" value="FN3"/>
    <property type="match status" value="1"/>
</dbReference>
<dbReference type="PRINTS" id="PR00014">
    <property type="entry name" value="FNTYPEIII"/>
</dbReference>
<evidence type="ECO:0000256" key="2">
    <source>
        <dbReference type="ARBA" id="ARBA00023157"/>
    </source>
</evidence>
<dbReference type="PROSITE" id="PS51212">
    <property type="entry name" value="WSC"/>
    <property type="match status" value="1"/>
</dbReference>
<dbReference type="CDD" id="cd00063">
    <property type="entry name" value="FN3"/>
    <property type="match status" value="1"/>
</dbReference>
<feature type="domain" description="Fibronectin type-III" evidence="3">
    <location>
        <begin position="135"/>
        <end position="234"/>
    </location>
</feature>
<dbReference type="SMART" id="SM00321">
    <property type="entry name" value="WSC"/>
    <property type="match status" value="1"/>
</dbReference>
<dbReference type="EMBL" id="KQ980404">
    <property type="protein sequence ID" value="KYN16207.1"/>
    <property type="molecule type" value="Genomic_DNA"/>
</dbReference>
<proteinExistence type="predicted"/>
<dbReference type="Gene3D" id="2.60.40.10">
    <property type="entry name" value="Immunoglobulins"/>
    <property type="match status" value="1"/>
</dbReference>
<dbReference type="AlphaFoldDB" id="A0A151J2E3"/>
<keyword evidence="5" id="KW-0808">Transferase</keyword>
<evidence type="ECO:0000259" key="4">
    <source>
        <dbReference type="PROSITE" id="PS51212"/>
    </source>
</evidence>
<dbReference type="Pfam" id="PF01822">
    <property type="entry name" value="WSC"/>
    <property type="match status" value="1"/>
</dbReference>
<dbReference type="Proteomes" id="UP000078492">
    <property type="component" value="Unassembled WGS sequence"/>
</dbReference>
<dbReference type="SUPFAM" id="SSF49265">
    <property type="entry name" value="Fibronectin type III"/>
    <property type="match status" value="1"/>
</dbReference>
<reference evidence="5 6" key="1">
    <citation type="submission" date="2015-09" db="EMBL/GenBank/DDBJ databases">
        <title>Trachymyrmex cornetzi WGS genome.</title>
        <authorList>
            <person name="Nygaard S."/>
            <person name="Hu H."/>
            <person name="Boomsma J."/>
            <person name="Zhang G."/>
        </authorList>
    </citation>
    <scope>NUCLEOTIDE SEQUENCE [LARGE SCALE GENOMIC DNA]</scope>
    <source>
        <strain evidence="5">Tcor2-1</strain>
        <tissue evidence="5">Whole body</tissue>
    </source>
</reference>
<accession>A0A151J2E3</accession>
<dbReference type="PANTHER" id="PTHR24051">
    <property type="entry name" value="SUSHI DOMAIN-CONTAINING PROTEIN 1"/>
    <property type="match status" value="1"/>
</dbReference>
<name>A0A151J2E3_9HYME</name>
<dbReference type="InterPro" id="IPR036116">
    <property type="entry name" value="FN3_sf"/>
</dbReference>
<dbReference type="InterPro" id="IPR051622">
    <property type="entry name" value="R-tyr_protein_phosphatases"/>
</dbReference>
<feature type="domain" description="WSC" evidence="4">
    <location>
        <begin position="43"/>
        <end position="129"/>
    </location>
</feature>
<evidence type="ECO:0000313" key="6">
    <source>
        <dbReference type="Proteomes" id="UP000078492"/>
    </source>
</evidence>
<dbReference type="SMART" id="SM00060">
    <property type="entry name" value="FN3"/>
    <property type="match status" value="1"/>
</dbReference>
<dbReference type="GO" id="GO:0016301">
    <property type="term" value="F:kinase activity"/>
    <property type="evidence" value="ECO:0007669"/>
    <property type="project" value="UniProtKB-KW"/>
</dbReference>
<keyword evidence="2" id="KW-1015">Disulfide bond</keyword>
<dbReference type="InterPro" id="IPR002889">
    <property type="entry name" value="WSC_carb-bd"/>
</dbReference>
<keyword evidence="6" id="KW-1185">Reference proteome</keyword>
<organism evidence="5 6">
    <name type="scientific">Trachymyrmex cornetzi</name>
    <dbReference type="NCBI Taxonomy" id="471704"/>
    <lineage>
        <taxon>Eukaryota</taxon>
        <taxon>Metazoa</taxon>
        <taxon>Ecdysozoa</taxon>
        <taxon>Arthropoda</taxon>
        <taxon>Hexapoda</taxon>
        <taxon>Insecta</taxon>
        <taxon>Pterygota</taxon>
        <taxon>Neoptera</taxon>
        <taxon>Endopterygota</taxon>
        <taxon>Hymenoptera</taxon>
        <taxon>Apocrita</taxon>
        <taxon>Aculeata</taxon>
        <taxon>Formicoidea</taxon>
        <taxon>Formicidae</taxon>
        <taxon>Myrmicinae</taxon>
        <taxon>Trachymyrmex</taxon>
    </lineage>
</organism>
<sequence length="284" mass="31697">MPCNGYIRSERSRSNIEHNKNRSRNHNDNRFKSLVLLRRLLCAQKYEGCFRSSDLNKLPTSTLEHTSMPAECVKKCRSQYYMFAGLMNGQQCYCVNKFGQPSDSCTVNCASDSSNYCGSYKAMSIYATGYQGPSPPRRVSVTEETKDTLKITWQPPDIPNGKIISYTIRAVVEETYSSNNLSPIESQIQGGSSNMTILRGLQPGTKYHISITASNILGSSEPANTTGWTLIGPPDKPAMPKILEHGKDMTVMLTEGHSEYGPIAHIRFLLCKLTLYLPRSMKSI</sequence>
<evidence type="ECO:0000256" key="1">
    <source>
        <dbReference type="ARBA" id="ARBA00022737"/>
    </source>
</evidence>
<gene>
    <name evidence="5" type="ORF">ALC57_11560</name>
</gene>
<dbReference type="InterPro" id="IPR013783">
    <property type="entry name" value="Ig-like_fold"/>
</dbReference>